<dbReference type="GO" id="GO:0004347">
    <property type="term" value="F:glucose-6-phosphate isomerase activity"/>
    <property type="evidence" value="ECO:0007669"/>
    <property type="project" value="InterPro"/>
</dbReference>
<gene>
    <name evidence="4" type="ORF">A3A65_04080</name>
</gene>
<comment type="caution">
    <text evidence="4">The sequence shown here is derived from an EMBL/GenBank/DDBJ whole genome shotgun (WGS) entry which is preliminary data.</text>
</comment>
<reference evidence="4 5" key="1">
    <citation type="journal article" date="2016" name="Nat. Commun.">
        <title>Thousands of microbial genomes shed light on interconnected biogeochemical processes in an aquifer system.</title>
        <authorList>
            <person name="Anantharaman K."/>
            <person name="Brown C.T."/>
            <person name="Hug L.A."/>
            <person name="Sharon I."/>
            <person name="Castelle C.J."/>
            <person name="Probst A.J."/>
            <person name="Thomas B.C."/>
            <person name="Singh A."/>
            <person name="Wilkins M.J."/>
            <person name="Karaoz U."/>
            <person name="Brodie E.L."/>
            <person name="Williams K.H."/>
            <person name="Hubbard S.S."/>
            <person name="Banfield J.F."/>
        </authorList>
    </citation>
    <scope>NUCLEOTIDE SEQUENCE [LARGE SCALE GENOMIC DNA]</scope>
</reference>
<protein>
    <recommendedName>
        <fullName evidence="3">SIS domain-containing protein</fullName>
    </recommendedName>
</protein>
<dbReference type="InterPro" id="IPR046348">
    <property type="entry name" value="SIS_dom_sf"/>
</dbReference>
<dbReference type="Pfam" id="PF10432">
    <property type="entry name" value="bact-PGI_C"/>
    <property type="match status" value="1"/>
</dbReference>
<evidence type="ECO:0000256" key="2">
    <source>
        <dbReference type="ARBA" id="ARBA00023235"/>
    </source>
</evidence>
<accession>A0A1G1VVE0</accession>
<evidence type="ECO:0000313" key="4">
    <source>
        <dbReference type="EMBL" id="OGY19274.1"/>
    </source>
</evidence>
<feature type="domain" description="SIS" evidence="3">
    <location>
        <begin position="40"/>
        <end position="186"/>
    </location>
</feature>
<dbReference type="SUPFAM" id="SSF53697">
    <property type="entry name" value="SIS domain"/>
    <property type="match status" value="1"/>
</dbReference>
<dbReference type="CDD" id="cd05637">
    <property type="entry name" value="SIS_PGI_PMI_2"/>
    <property type="match status" value="1"/>
</dbReference>
<organism evidence="4 5">
    <name type="scientific">Candidatus Chisholmbacteria bacterium RIFCSPLOWO2_01_FULL_49_14</name>
    <dbReference type="NCBI Taxonomy" id="1797593"/>
    <lineage>
        <taxon>Bacteria</taxon>
        <taxon>Candidatus Chisholmiibacteriota</taxon>
    </lineage>
</organism>
<dbReference type="PROSITE" id="PS51464">
    <property type="entry name" value="SIS"/>
    <property type="match status" value="1"/>
</dbReference>
<evidence type="ECO:0000313" key="5">
    <source>
        <dbReference type="Proteomes" id="UP000176723"/>
    </source>
</evidence>
<dbReference type="EMBL" id="MHCL01000029">
    <property type="protein sequence ID" value="OGY19274.1"/>
    <property type="molecule type" value="Genomic_DNA"/>
</dbReference>
<dbReference type="GO" id="GO:1901135">
    <property type="term" value="P:carbohydrate derivative metabolic process"/>
    <property type="evidence" value="ECO:0007669"/>
    <property type="project" value="InterPro"/>
</dbReference>
<dbReference type="STRING" id="1797593.A3A65_04080"/>
<dbReference type="GO" id="GO:0005975">
    <property type="term" value="P:carbohydrate metabolic process"/>
    <property type="evidence" value="ECO:0007669"/>
    <property type="project" value="InterPro"/>
</dbReference>
<dbReference type="InterPro" id="IPR001347">
    <property type="entry name" value="SIS_dom"/>
</dbReference>
<comment type="similarity">
    <text evidence="1">Belongs to the PGI/PMI family.</text>
</comment>
<dbReference type="GO" id="GO:0097367">
    <property type="term" value="F:carbohydrate derivative binding"/>
    <property type="evidence" value="ECO:0007669"/>
    <property type="project" value="InterPro"/>
</dbReference>
<proteinExistence type="inferred from homology"/>
<sequence>MDLNDAGAMREMDPSNVYGSIAKLADQAKQAWDDIGSLTFPDRYRRATAIVVSGMGGSSIGAHLVQAVYRDRLPVPFVLNNDYQLPNFVGKKTLVVLSSYSGGTEEVLMAAQDALRKKAMITGITTGGGLADFLREHGLTGYVFEAKHNPAGQPNLAMGYSVTGQVALFAKLGYISIAKGEIEKLFSLLEGGEERYGIAVPLEKNPAKLLAQKCSGKIPVLVASAHTEGAAHIFANQLNESSKMYSEYRVIPELNHHLMEGLSHPLALNENLLFVLFSSNIYDERIQARFQITGEVVEKNGLLTQEVALAEDTPLLQAFELVLLGSYVNYYLAVLNGVDPQPIPWVSYFKKKLQERFS</sequence>
<dbReference type="GO" id="GO:0004476">
    <property type="term" value="F:mannose-6-phosphate isomerase activity"/>
    <property type="evidence" value="ECO:0007669"/>
    <property type="project" value="InterPro"/>
</dbReference>
<keyword evidence="2" id="KW-0413">Isomerase</keyword>
<dbReference type="Proteomes" id="UP000176723">
    <property type="component" value="Unassembled WGS sequence"/>
</dbReference>
<name>A0A1G1VVE0_9BACT</name>
<evidence type="ECO:0000259" key="3">
    <source>
        <dbReference type="PROSITE" id="PS51464"/>
    </source>
</evidence>
<evidence type="ECO:0000256" key="1">
    <source>
        <dbReference type="ARBA" id="ARBA00010523"/>
    </source>
</evidence>
<dbReference type="AlphaFoldDB" id="A0A1G1VVE0"/>
<dbReference type="Gene3D" id="3.40.50.10490">
    <property type="entry name" value="Glucose-6-phosphate isomerase like protein, domain 1"/>
    <property type="match status" value="2"/>
</dbReference>
<dbReference type="InterPro" id="IPR019490">
    <property type="entry name" value="Glu6P/Mann6P_isomerase_C"/>
</dbReference>